<evidence type="ECO:0000256" key="5">
    <source>
        <dbReference type="SAM" id="Phobius"/>
    </source>
</evidence>
<gene>
    <name evidence="6" type="ORF">Esi_0046_0054</name>
</gene>
<dbReference type="GO" id="GO:0016020">
    <property type="term" value="C:membrane"/>
    <property type="evidence" value="ECO:0007669"/>
    <property type="project" value="UniProtKB-SubCell"/>
</dbReference>
<evidence type="ECO:0000256" key="2">
    <source>
        <dbReference type="ARBA" id="ARBA00022692"/>
    </source>
</evidence>
<protein>
    <submittedName>
        <fullName evidence="6">Uncharacterized protein</fullName>
    </submittedName>
</protein>
<keyword evidence="3 5" id="KW-1133">Transmembrane helix</keyword>
<keyword evidence="7" id="KW-1185">Reference proteome</keyword>
<name>D7G1V4_ECTSI</name>
<dbReference type="Pfam" id="PF04193">
    <property type="entry name" value="PQ-loop"/>
    <property type="match status" value="1"/>
</dbReference>
<keyword evidence="2 5" id="KW-0812">Transmembrane</keyword>
<dbReference type="Gene3D" id="1.20.1280.290">
    <property type="match status" value="1"/>
</dbReference>
<feature type="transmembrane region" description="Helical" evidence="5">
    <location>
        <begin position="6"/>
        <end position="24"/>
    </location>
</feature>
<reference evidence="6 7" key="1">
    <citation type="journal article" date="2010" name="Nature">
        <title>The Ectocarpus genome and the independent evolution of multicellularity in brown algae.</title>
        <authorList>
            <person name="Cock J.M."/>
            <person name="Sterck L."/>
            <person name="Rouze P."/>
            <person name="Scornet D."/>
            <person name="Allen A.E."/>
            <person name="Amoutzias G."/>
            <person name="Anthouard V."/>
            <person name="Artiguenave F."/>
            <person name="Aury J.M."/>
            <person name="Badger J.H."/>
            <person name="Beszteri B."/>
            <person name="Billiau K."/>
            <person name="Bonnet E."/>
            <person name="Bothwell J.H."/>
            <person name="Bowler C."/>
            <person name="Boyen C."/>
            <person name="Brownlee C."/>
            <person name="Carrano C.J."/>
            <person name="Charrier B."/>
            <person name="Cho G.Y."/>
            <person name="Coelho S.M."/>
            <person name="Collen J."/>
            <person name="Corre E."/>
            <person name="Da Silva C."/>
            <person name="Delage L."/>
            <person name="Delaroque N."/>
            <person name="Dittami S.M."/>
            <person name="Doulbeau S."/>
            <person name="Elias M."/>
            <person name="Farnham G."/>
            <person name="Gachon C.M."/>
            <person name="Gschloessl B."/>
            <person name="Heesch S."/>
            <person name="Jabbari K."/>
            <person name="Jubin C."/>
            <person name="Kawai H."/>
            <person name="Kimura K."/>
            <person name="Kloareg B."/>
            <person name="Kupper F.C."/>
            <person name="Lang D."/>
            <person name="Le Bail A."/>
            <person name="Leblanc C."/>
            <person name="Lerouge P."/>
            <person name="Lohr M."/>
            <person name="Lopez P.J."/>
            <person name="Martens C."/>
            <person name="Maumus F."/>
            <person name="Michel G."/>
            <person name="Miranda-Saavedra D."/>
            <person name="Morales J."/>
            <person name="Moreau H."/>
            <person name="Motomura T."/>
            <person name="Nagasato C."/>
            <person name="Napoli C.A."/>
            <person name="Nelson D.R."/>
            <person name="Nyvall-Collen P."/>
            <person name="Peters A.F."/>
            <person name="Pommier C."/>
            <person name="Potin P."/>
            <person name="Poulain J."/>
            <person name="Quesneville H."/>
            <person name="Read B."/>
            <person name="Rensing S.A."/>
            <person name="Ritter A."/>
            <person name="Rousvoal S."/>
            <person name="Samanta M."/>
            <person name="Samson G."/>
            <person name="Schroeder D.C."/>
            <person name="Segurens B."/>
            <person name="Strittmatter M."/>
            <person name="Tonon T."/>
            <person name="Tregear J.W."/>
            <person name="Valentin K."/>
            <person name="von Dassow P."/>
            <person name="Yamagishi T."/>
            <person name="Van de Peer Y."/>
            <person name="Wincker P."/>
        </authorList>
    </citation>
    <scope>NUCLEOTIDE SEQUENCE [LARGE SCALE GENOMIC DNA]</scope>
    <source>
        <strain evidence="7">Ec32 / CCAP1310/4</strain>
    </source>
</reference>
<dbReference type="EMBL" id="FN648663">
    <property type="protein sequence ID" value="CBJ48680.1"/>
    <property type="molecule type" value="Genomic_DNA"/>
</dbReference>
<accession>D7G1V4</accession>
<evidence type="ECO:0000256" key="3">
    <source>
        <dbReference type="ARBA" id="ARBA00022989"/>
    </source>
</evidence>
<evidence type="ECO:0000313" key="7">
    <source>
        <dbReference type="Proteomes" id="UP000002630"/>
    </source>
</evidence>
<dbReference type="InterPro" id="IPR006603">
    <property type="entry name" value="PQ-loop_rpt"/>
</dbReference>
<proteinExistence type="predicted"/>
<comment type="subcellular location">
    <subcellularLocation>
        <location evidence="1">Membrane</location>
        <topology evidence="1">Multi-pass membrane protein</topology>
    </subcellularLocation>
</comment>
<evidence type="ECO:0000256" key="1">
    <source>
        <dbReference type="ARBA" id="ARBA00004141"/>
    </source>
</evidence>
<organism evidence="6 7">
    <name type="scientific">Ectocarpus siliculosus</name>
    <name type="common">Brown alga</name>
    <name type="synonym">Conferva siliculosa</name>
    <dbReference type="NCBI Taxonomy" id="2880"/>
    <lineage>
        <taxon>Eukaryota</taxon>
        <taxon>Sar</taxon>
        <taxon>Stramenopiles</taxon>
        <taxon>Ochrophyta</taxon>
        <taxon>PX clade</taxon>
        <taxon>Phaeophyceae</taxon>
        <taxon>Ectocarpales</taxon>
        <taxon>Ectocarpaceae</taxon>
        <taxon>Ectocarpus</taxon>
    </lineage>
</organism>
<evidence type="ECO:0000256" key="4">
    <source>
        <dbReference type="ARBA" id="ARBA00023136"/>
    </source>
</evidence>
<dbReference type="EMBL" id="FN649743">
    <property type="protein sequence ID" value="CBJ48680.1"/>
    <property type="molecule type" value="Genomic_DNA"/>
</dbReference>
<dbReference type="AlphaFoldDB" id="D7G1V4"/>
<sequence length="55" mass="6094">MGVTDTIVDAIGFSAGFLVASSLLPQIWRAHKRRSAADLSFTWQVRSTCTFVYSQ</sequence>
<dbReference type="OrthoDB" id="8048523at2759"/>
<dbReference type="Proteomes" id="UP000002630">
    <property type="component" value="Linkage Group LG18"/>
</dbReference>
<keyword evidence="4 5" id="KW-0472">Membrane</keyword>
<evidence type="ECO:0000313" key="6">
    <source>
        <dbReference type="EMBL" id="CBJ48680.1"/>
    </source>
</evidence>
<dbReference type="InParanoid" id="D7G1V4"/>